<evidence type="ECO:0000256" key="2">
    <source>
        <dbReference type="ARBA" id="ARBA00011823"/>
    </source>
</evidence>
<evidence type="ECO:0000256" key="1">
    <source>
        <dbReference type="ARBA" id="ARBA00010401"/>
    </source>
</evidence>
<protein>
    <recommendedName>
        <fullName evidence="4">UTP--glucose-1-phosphate uridylyltransferase</fullName>
        <ecNumber evidence="3">2.7.7.9</ecNumber>
    </recommendedName>
</protein>
<keyword evidence="10" id="KW-1185">Reference proteome</keyword>
<dbReference type="InterPro" id="IPR016267">
    <property type="entry name" value="UDPGP_trans"/>
</dbReference>
<dbReference type="Gene3D" id="2.160.10.10">
    <property type="entry name" value="Hexapeptide repeat proteins"/>
    <property type="match status" value="1"/>
</dbReference>
<dbReference type="GO" id="GO:0003983">
    <property type="term" value="F:UTP:glucose-1-phosphate uridylyltransferase activity"/>
    <property type="evidence" value="ECO:0007669"/>
    <property type="project" value="UniProtKB-EC"/>
</dbReference>
<dbReference type="AlphaFoldDB" id="A0A8T0DE12"/>
<comment type="function">
    <text evidence="7">UTP--glucose-1-phosphate uridylyltransferase catalyzing the conversion of glucose-1-phosphate into UDP-glucose, a crucial precursor for the production of glycogen.</text>
</comment>
<comment type="caution">
    <text evidence="9">The sequence shown here is derived from an EMBL/GenBank/DDBJ whole genome shotgun (WGS) entry which is preliminary data.</text>
</comment>
<comment type="catalytic activity">
    <reaction evidence="8">
        <text>alpha-D-glucose 1-phosphate + UTP + H(+) = UDP-alpha-D-glucose + diphosphate</text>
        <dbReference type="Rhea" id="RHEA:19889"/>
        <dbReference type="ChEBI" id="CHEBI:15378"/>
        <dbReference type="ChEBI" id="CHEBI:33019"/>
        <dbReference type="ChEBI" id="CHEBI:46398"/>
        <dbReference type="ChEBI" id="CHEBI:58601"/>
        <dbReference type="ChEBI" id="CHEBI:58885"/>
        <dbReference type="EC" id="2.7.7.9"/>
    </reaction>
    <physiologicalReaction direction="left-to-right" evidence="8">
        <dbReference type="Rhea" id="RHEA:19890"/>
    </physiologicalReaction>
</comment>
<dbReference type="EC" id="2.7.7.9" evidence="3"/>
<accession>A0A8T0DE12</accession>
<dbReference type="GO" id="GO:0006011">
    <property type="term" value="P:UDP-alpha-D-glucose metabolic process"/>
    <property type="evidence" value="ECO:0007669"/>
    <property type="project" value="InterPro"/>
</dbReference>
<evidence type="ECO:0000256" key="5">
    <source>
        <dbReference type="ARBA" id="ARBA00022679"/>
    </source>
</evidence>
<comment type="similarity">
    <text evidence="1">Belongs to the UDPGP type 1 family.</text>
</comment>
<evidence type="ECO:0000256" key="8">
    <source>
        <dbReference type="ARBA" id="ARBA00047432"/>
    </source>
</evidence>
<dbReference type="Pfam" id="PF01704">
    <property type="entry name" value="UDPGP"/>
    <property type="match status" value="1"/>
</dbReference>
<dbReference type="SUPFAM" id="SSF51161">
    <property type="entry name" value="Trimeric LpxA-like enzymes"/>
    <property type="match status" value="1"/>
</dbReference>
<dbReference type="OrthoDB" id="932129at2759"/>
<reference evidence="9 10" key="1">
    <citation type="submission" date="2019-07" db="EMBL/GenBank/DDBJ databases">
        <title>Annotation for the trematode Paragonimus westermani.</title>
        <authorList>
            <person name="Choi Y.-J."/>
        </authorList>
    </citation>
    <scope>NUCLEOTIDE SEQUENCE [LARGE SCALE GENOMIC DNA]</scope>
    <source>
        <strain evidence="9">180907_Pwestermani</strain>
    </source>
</reference>
<evidence type="ECO:0000256" key="3">
    <source>
        <dbReference type="ARBA" id="ARBA00012415"/>
    </source>
</evidence>
<dbReference type="FunFam" id="2.160.10.10:FF:000001">
    <property type="entry name" value="UTP--glucose-1-phosphate uridylyltransferase"/>
    <property type="match status" value="1"/>
</dbReference>
<evidence type="ECO:0000256" key="6">
    <source>
        <dbReference type="ARBA" id="ARBA00022695"/>
    </source>
</evidence>
<dbReference type="Proteomes" id="UP000699462">
    <property type="component" value="Unassembled WGS sequence"/>
</dbReference>
<evidence type="ECO:0000313" key="10">
    <source>
        <dbReference type="Proteomes" id="UP000699462"/>
    </source>
</evidence>
<proteinExistence type="inferred from homology"/>
<dbReference type="EMBL" id="JTDF01007457">
    <property type="protein sequence ID" value="KAF8565011.1"/>
    <property type="molecule type" value="Genomic_DNA"/>
</dbReference>
<keyword evidence="6" id="KW-0548">Nucleotidyltransferase</keyword>
<evidence type="ECO:0000256" key="4">
    <source>
        <dbReference type="ARBA" id="ARBA00019048"/>
    </source>
</evidence>
<dbReference type="PANTHER" id="PTHR43511">
    <property type="match status" value="1"/>
</dbReference>
<dbReference type="InterPro" id="IPR002618">
    <property type="entry name" value="UDPGP_fam"/>
</dbReference>
<gene>
    <name evidence="9" type="ORF">P879_01015</name>
</gene>
<sequence>MEQIVNPKTLKPTPVIQLEEAAGAAIHHFDNSRVKLDKHSSHIKTFKERLRAIPDMLEVNHLTVSGAVHFEKNVELKGTVIIIARENEQIDIPPGVVFENKIITGNLRVLPC</sequence>
<keyword evidence="5" id="KW-0808">Transferase</keyword>
<comment type="subunit">
    <text evidence="2">Homooctamer.</text>
</comment>
<organism evidence="9 10">
    <name type="scientific">Paragonimus westermani</name>
    <dbReference type="NCBI Taxonomy" id="34504"/>
    <lineage>
        <taxon>Eukaryota</taxon>
        <taxon>Metazoa</taxon>
        <taxon>Spiralia</taxon>
        <taxon>Lophotrochozoa</taxon>
        <taxon>Platyhelminthes</taxon>
        <taxon>Trematoda</taxon>
        <taxon>Digenea</taxon>
        <taxon>Plagiorchiida</taxon>
        <taxon>Troglotremata</taxon>
        <taxon>Troglotrematidae</taxon>
        <taxon>Paragonimus</taxon>
    </lineage>
</organism>
<evidence type="ECO:0000256" key="7">
    <source>
        <dbReference type="ARBA" id="ARBA00023579"/>
    </source>
</evidence>
<evidence type="ECO:0000313" key="9">
    <source>
        <dbReference type="EMBL" id="KAF8565011.1"/>
    </source>
</evidence>
<dbReference type="InterPro" id="IPR011004">
    <property type="entry name" value="Trimer_LpxA-like_sf"/>
</dbReference>
<name>A0A8T0DE12_9TREM</name>